<keyword evidence="4" id="KW-1185">Reference proteome</keyword>
<accession>A0A433V9D0</accession>
<evidence type="ECO:0000313" key="4">
    <source>
        <dbReference type="Proteomes" id="UP000271624"/>
    </source>
</evidence>
<sequence>MTYEQEYRDELENAHRQQTATKLFDGIRRLYSSESSPRRWIWELLQNAKDVAHNQVKVEIILNQDYLEFKHNGKPFLMKNITYLIEQVSTKDRNSNKPTENQSDSNKVRTTGKFGTGFMTTHLLSKVVQLSSIFEDPKCKIYKRFNLNLDRSAATIEEMIEAVKKASDIRRHLDDKNICPTLPPDYQLYQTCDTSFRYRLNKEGFKVAQKGIEDLHNAIIYTLVFIPELESVIVKDETKSTKTSYYIQNREKLEEITISHIEKHVDDQIEKIIIANCSKTINLADEQGEISIAIQLEQINNQYSVVKLNSSAPLLFCDFPLIGSETKFKYPVVINSPLLEPTEPRDSILLDDRNETGGKKNRAIFEETISLYGILLDYAAQNWLNPHLLALAELPKNIDSEWYESHIQSFIRAKVLESKIVRTNEGVNIKLKDALIPEYNNKNLLEFWEITAFLHSSKLPQRQDIKEWSEVIGLDNRYPKELRYNLQRLLAEISEQKTLENLSARLGLRDTNTLTWLNRVISFIIESKQLELLDNKYAILPNQYGVFQLRTQLRLDENIPDGLKEVLFILGEDWKQELLHLNVNSKLERSYSTRNISERIGAIFTEKAHPNLRDAAYLLASYLPNSESNKKAIKTDFLEKRIQIWQFAKALDNNVPEIKKLFDWTPSLWDINDEWLLNTLIQDIAQYQDVITLHTNLGKTTELESINWLSSFINFLKANKKQSLYSEIAIFPNQQGVFRKKAELLFDKNVPEQLKDVLERLNASCRSRLLHRNILNFDKSLEQYRVANNSKEINDIIRGKGRDQSEDFKRAIYNLISYFQFGSREVNRLKIWQFARDIYNQAIPDKVEIDNLEEFDWEECNKWIIIAIVEEVAQASRLTTLASFLSQTKELTTSWLNNFLCFVNTIDYTLFDKYAILPTQNEDFKLKKSLKRDGGIPEELKEIARYLRLQDWNDFLLLKNDSFTKARQIIDVKEIVTLEDIANEIDNAIRDYEGDKEDNNFRQVVQQLLHWSNSIVEKKFEKLFTYFFQRRAELVLQTLGNDEVRNNIFDVLQAPPDKLDAIANIARKPYITANDLNQLAEKIDTYKALENLKGESNVETEIVVSLLAELGINCVLPVTNQGVIYINDNSTSLIENPEDYSLVEEPDNYSVTENLVTNSLISIPNQNDDSPSSGENAERYGQIGELWARRLYEEFLEYTILARDGSGFDLLYSQEGAENIRVEAKAITYHKHYIHVTKNEWQKMVNYGDNYELLIISHNQGTPQ</sequence>
<feature type="domain" description="Protein NO VEIN C-terminal" evidence="2">
    <location>
        <begin position="1203"/>
        <end position="1262"/>
    </location>
</feature>
<protein>
    <recommendedName>
        <fullName evidence="2">Protein NO VEIN C-terminal domain-containing protein</fullName>
    </recommendedName>
</protein>
<organism evidence="3 4">
    <name type="scientific">Dulcicalothrix desertica PCC 7102</name>
    <dbReference type="NCBI Taxonomy" id="232991"/>
    <lineage>
        <taxon>Bacteria</taxon>
        <taxon>Bacillati</taxon>
        <taxon>Cyanobacteriota</taxon>
        <taxon>Cyanophyceae</taxon>
        <taxon>Nostocales</taxon>
        <taxon>Calotrichaceae</taxon>
        <taxon>Dulcicalothrix</taxon>
    </lineage>
</organism>
<dbReference type="EMBL" id="RSCL01000015">
    <property type="protein sequence ID" value="RUT02694.1"/>
    <property type="molecule type" value="Genomic_DNA"/>
</dbReference>
<dbReference type="Proteomes" id="UP000271624">
    <property type="component" value="Unassembled WGS sequence"/>
</dbReference>
<proteinExistence type="predicted"/>
<reference evidence="3" key="2">
    <citation type="journal article" date="2019" name="Genome Biol. Evol.">
        <title>Day and night: Metabolic profiles and evolutionary relationships of six axenic non-marine cyanobacteria.</title>
        <authorList>
            <person name="Will S.E."/>
            <person name="Henke P."/>
            <person name="Boedeker C."/>
            <person name="Huang S."/>
            <person name="Brinkmann H."/>
            <person name="Rohde M."/>
            <person name="Jarek M."/>
            <person name="Friedl T."/>
            <person name="Seufert S."/>
            <person name="Schumacher M."/>
            <person name="Overmann J."/>
            <person name="Neumann-Schaal M."/>
            <person name="Petersen J."/>
        </authorList>
    </citation>
    <scope>NUCLEOTIDE SEQUENCE [LARGE SCALE GENOMIC DNA]</scope>
    <source>
        <strain evidence="3">PCC 7102</strain>
    </source>
</reference>
<dbReference type="InterPro" id="IPR024975">
    <property type="entry name" value="NOV_C"/>
</dbReference>
<name>A0A433V9D0_9CYAN</name>
<evidence type="ECO:0000313" key="3">
    <source>
        <dbReference type="EMBL" id="RUT02694.1"/>
    </source>
</evidence>
<gene>
    <name evidence="3" type="ORF">DSM106972_056140</name>
</gene>
<dbReference type="InterPro" id="IPR036890">
    <property type="entry name" value="HATPase_C_sf"/>
</dbReference>
<evidence type="ECO:0000259" key="2">
    <source>
        <dbReference type="Pfam" id="PF13020"/>
    </source>
</evidence>
<comment type="caution">
    <text evidence="3">The sequence shown here is derived from an EMBL/GenBank/DDBJ whole genome shotgun (WGS) entry which is preliminary data.</text>
</comment>
<evidence type="ECO:0000256" key="1">
    <source>
        <dbReference type="SAM" id="MobiDB-lite"/>
    </source>
</evidence>
<feature type="compositionally biased region" description="Polar residues" evidence="1">
    <location>
        <begin position="96"/>
        <end position="109"/>
    </location>
</feature>
<dbReference type="SUPFAM" id="SSF55874">
    <property type="entry name" value="ATPase domain of HSP90 chaperone/DNA topoisomerase II/histidine kinase"/>
    <property type="match status" value="1"/>
</dbReference>
<dbReference type="OrthoDB" id="7069425at2"/>
<reference evidence="3" key="1">
    <citation type="submission" date="2018-12" db="EMBL/GenBank/DDBJ databases">
        <authorList>
            <person name="Will S."/>
            <person name="Neumann-Schaal M."/>
            <person name="Henke P."/>
        </authorList>
    </citation>
    <scope>NUCLEOTIDE SEQUENCE</scope>
    <source>
        <strain evidence="3">PCC 7102</strain>
    </source>
</reference>
<feature type="region of interest" description="Disordered" evidence="1">
    <location>
        <begin position="91"/>
        <end position="110"/>
    </location>
</feature>
<dbReference type="NCBIfam" id="NF047352">
    <property type="entry name" value="P_loop_sacsin"/>
    <property type="match status" value="1"/>
</dbReference>
<dbReference type="RefSeq" id="WP_127083888.1">
    <property type="nucleotide sequence ID" value="NZ_RSCL01000015.1"/>
</dbReference>
<dbReference type="Gene3D" id="3.30.565.10">
    <property type="entry name" value="Histidine kinase-like ATPase, C-terminal domain"/>
    <property type="match status" value="1"/>
</dbReference>
<dbReference type="Pfam" id="PF13020">
    <property type="entry name" value="NOV_C"/>
    <property type="match status" value="1"/>
</dbReference>
<dbReference type="AlphaFoldDB" id="A0A433V9D0"/>